<dbReference type="EMBL" id="BEGY01000049">
    <property type="protein sequence ID" value="GAX80205.1"/>
    <property type="molecule type" value="Genomic_DNA"/>
</dbReference>
<dbReference type="AlphaFoldDB" id="A0A250XAS2"/>
<dbReference type="OrthoDB" id="549336at2759"/>
<evidence type="ECO:0000256" key="1">
    <source>
        <dbReference type="SAM" id="SignalP"/>
    </source>
</evidence>
<feature type="signal peptide" evidence="1">
    <location>
        <begin position="1"/>
        <end position="26"/>
    </location>
</feature>
<organism evidence="2 3">
    <name type="scientific">Chlamydomonas eustigma</name>
    <dbReference type="NCBI Taxonomy" id="1157962"/>
    <lineage>
        <taxon>Eukaryota</taxon>
        <taxon>Viridiplantae</taxon>
        <taxon>Chlorophyta</taxon>
        <taxon>core chlorophytes</taxon>
        <taxon>Chlorophyceae</taxon>
        <taxon>CS clade</taxon>
        <taxon>Chlamydomonadales</taxon>
        <taxon>Chlamydomonadaceae</taxon>
        <taxon>Chlamydomonas</taxon>
    </lineage>
</organism>
<sequence length="412" mass="46363">MHRRCWMLHSLLLSQILLYGLPTIFGQVKEMRIVQAESEPLSPSISLESCPQMRIAVINGVNFHFEVLAGILHVLKPFEGRIEVFLSPWIQKENYDGVSDLISWSKAKVRSTNGNHQSLRKVYGLAILISTDYEVVQNQRLLNMLQPASTIAVVHNSDYKNMPSLLNLSSNLALVTLSPHVAESLSKVTGKTVQWLLPVYPLRPDPDCTASLGSSTLSKMDPNCLKGFSMQGKFSNLRRNYSDMWKQILEHAPDIQSDTTVGGLFHMNVLGKGPDRLNLPPQLQNLVSVHRRLPFQSFYTVICHTLALIPSLASQNYFTSKFSSTIITSLSTGTPIIASNRLMRAYHFLKPDTVYVQSNGEEEIDVMLKITRMTSEELLQTRKRLRGLSEELNKRTLDVIEGYLHKACQAAL</sequence>
<dbReference type="Proteomes" id="UP000232323">
    <property type="component" value="Unassembled WGS sequence"/>
</dbReference>
<gene>
    <name evidence="2" type="ORF">CEUSTIGMA_g7643.t1</name>
</gene>
<accession>A0A250XAS2</accession>
<reference evidence="2 3" key="1">
    <citation type="submission" date="2017-08" db="EMBL/GenBank/DDBJ databases">
        <title>Acidophilic green algal genome provides insights into adaptation to an acidic environment.</title>
        <authorList>
            <person name="Hirooka S."/>
            <person name="Hirose Y."/>
            <person name="Kanesaki Y."/>
            <person name="Higuchi S."/>
            <person name="Fujiwara T."/>
            <person name="Onuma R."/>
            <person name="Era A."/>
            <person name="Ohbayashi R."/>
            <person name="Uzuka A."/>
            <person name="Nozaki H."/>
            <person name="Yoshikawa H."/>
            <person name="Miyagishima S.Y."/>
        </authorList>
    </citation>
    <scope>NUCLEOTIDE SEQUENCE [LARGE SCALE GENOMIC DNA]</scope>
    <source>
        <strain evidence="2 3">NIES-2499</strain>
    </source>
</reference>
<keyword evidence="1" id="KW-0732">Signal</keyword>
<keyword evidence="3" id="KW-1185">Reference proteome</keyword>
<feature type="chain" id="PRO_5012468070" description="Glycosyl transferase family 1 domain-containing protein" evidence="1">
    <location>
        <begin position="27"/>
        <end position="412"/>
    </location>
</feature>
<proteinExistence type="predicted"/>
<protein>
    <recommendedName>
        <fullName evidence="4">Glycosyl transferase family 1 domain-containing protein</fullName>
    </recommendedName>
</protein>
<name>A0A250XAS2_9CHLO</name>
<evidence type="ECO:0000313" key="3">
    <source>
        <dbReference type="Proteomes" id="UP000232323"/>
    </source>
</evidence>
<comment type="caution">
    <text evidence="2">The sequence shown here is derived from an EMBL/GenBank/DDBJ whole genome shotgun (WGS) entry which is preliminary data.</text>
</comment>
<evidence type="ECO:0008006" key="4">
    <source>
        <dbReference type="Google" id="ProtNLM"/>
    </source>
</evidence>
<evidence type="ECO:0000313" key="2">
    <source>
        <dbReference type="EMBL" id="GAX80205.1"/>
    </source>
</evidence>